<proteinExistence type="predicted"/>
<sequence>MRIFLFTNKLIVQLFWPLSNTKNLIVDLDPVKYDPYLLPLIECLKYSLLTITLTQLENVSISIPSKAYKTTNYVDDEQRIYFDIHNQSTSISKSCFCNLLGLPHSDNLVNLETISNAAISEMFYQIGYKETLTAISKFKKPNLPPTWNALFTILFKAFSERVTDNVCESKLFMGLMYDLYIGENVDYGSILWAQVIQSTHSTNRHSEISCARLCTVIVHRAIQQLKIPMMSDVLMAPIATLHTTGIIVADPSNFSFIGSTPEAMFRDVSATSKILEGKKWGRGSKKATKKDVAKEGPSEGVKPPSKKQKAHVASTTAPKRRKQPTKRRESPTPSPSQIKDESSKSDSESEIRIEENQPVRTEDQGPVRNNEGKHIHNQPPVYTEVPS</sequence>
<dbReference type="Proteomes" id="UP000235145">
    <property type="component" value="Unassembled WGS sequence"/>
</dbReference>
<accession>A0A9R1VXW2</accession>
<name>A0A9R1VXW2_LACSA</name>
<feature type="region of interest" description="Disordered" evidence="1">
    <location>
        <begin position="279"/>
        <end position="387"/>
    </location>
</feature>
<protein>
    <submittedName>
        <fullName evidence="2">Uncharacterized protein</fullName>
    </submittedName>
</protein>
<dbReference type="EMBL" id="NBSK02000004">
    <property type="protein sequence ID" value="KAJ0214625.1"/>
    <property type="molecule type" value="Genomic_DNA"/>
</dbReference>
<reference evidence="2 3" key="1">
    <citation type="journal article" date="2017" name="Nat. Commun.">
        <title>Genome assembly with in vitro proximity ligation data and whole-genome triplication in lettuce.</title>
        <authorList>
            <person name="Reyes-Chin-Wo S."/>
            <person name="Wang Z."/>
            <person name="Yang X."/>
            <person name="Kozik A."/>
            <person name="Arikit S."/>
            <person name="Song C."/>
            <person name="Xia L."/>
            <person name="Froenicke L."/>
            <person name="Lavelle D.O."/>
            <person name="Truco M.J."/>
            <person name="Xia R."/>
            <person name="Zhu S."/>
            <person name="Xu C."/>
            <person name="Xu H."/>
            <person name="Xu X."/>
            <person name="Cox K."/>
            <person name="Korf I."/>
            <person name="Meyers B.C."/>
            <person name="Michelmore R.W."/>
        </authorList>
    </citation>
    <scope>NUCLEOTIDE SEQUENCE [LARGE SCALE GENOMIC DNA]</scope>
    <source>
        <strain evidence="3">cv. Salinas</strain>
        <tissue evidence="2">Seedlings</tissue>
    </source>
</reference>
<comment type="caution">
    <text evidence="2">The sequence shown here is derived from an EMBL/GenBank/DDBJ whole genome shotgun (WGS) entry which is preliminary data.</text>
</comment>
<evidence type="ECO:0000313" key="3">
    <source>
        <dbReference type="Proteomes" id="UP000235145"/>
    </source>
</evidence>
<keyword evidence="3" id="KW-1185">Reference proteome</keyword>
<evidence type="ECO:0000313" key="2">
    <source>
        <dbReference type="EMBL" id="KAJ0214625.1"/>
    </source>
</evidence>
<feature type="compositionally biased region" description="Basic and acidic residues" evidence="1">
    <location>
        <begin position="338"/>
        <end position="374"/>
    </location>
</feature>
<gene>
    <name evidence="2" type="ORF">LSAT_V11C400212260</name>
</gene>
<organism evidence="2 3">
    <name type="scientific">Lactuca sativa</name>
    <name type="common">Garden lettuce</name>
    <dbReference type="NCBI Taxonomy" id="4236"/>
    <lineage>
        <taxon>Eukaryota</taxon>
        <taxon>Viridiplantae</taxon>
        <taxon>Streptophyta</taxon>
        <taxon>Embryophyta</taxon>
        <taxon>Tracheophyta</taxon>
        <taxon>Spermatophyta</taxon>
        <taxon>Magnoliopsida</taxon>
        <taxon>eudicotyledons</taxon>
        <taxon>Gunneridae</taxon>
        <taxon>Pentapetalae</taxon>
        <taxon>asterids</taxon>
        <taxon>campanulids</taxon>
        <taxon>Asterales</taxon>
        <taxon>Asteraceae</taxon>
        <taxon>Cichorioideae</taxon>
        <taxon>Cichorieae</taxon>
        <taxon>Lactucinae</taxon>
        <taxon>Lactuca</taxon>
    </lineage>
</organism>
<dbReference type="AlphaFoldDB" id="A0A9R1VXW2"/>
<evidence type="ECO:0000256" key="1">
    <source>
        <dbReference type="SAM" id="MobiDB-lite"/>
    </source>
</evidence>